<feature type="transmembrane region" description="Helical" evidence="12">
    <location>
        <begin position="175"/>
        <end position="195"/>
    </location>
</feature>
<feature type="transmembrane region" description="Helical" evidence="12">
    <location>
        <begin position="12"/>
        <end position="36"/>
    </location>
</feature>
<keyword evidence="4 12" id="KW-1003">Cell membrane</keyword>
<keyword evidence="6 12" id="KW-0812">Transmembrane</keyword>
<name>A0ABW8JNU6_9GAMM</name>
<evidence type="ECO:0000313" key="15">
    <source>
        <dbReference type="EMBL" id="MFK2901851.1"/>
    </source>
</evidence>
<keyword evidence="8 12" id="KW-0630">Potassium</keyword>
<keyword evidence="16" id="KW-1185">Reference proteome</keyword>
<comment type="subcellular location">
    <subcellularLocation>
        <location evidence="12">Cell membrane</location>
        <topology evidence="12">Multi-pass membrane protein</topology>
    </subcellularLocation>
    <subcellularLocation>
        <location evidence="1">Membrane</location>
        <topology evidence="1">Multi-pass membrane protein</topology>
    </subcellularLocation>
</comment>
<sequence length="628" mass="68347">MQPGREQNDKKPPLPMLALAAIGVVFGDIATSPLYALQQGFDEQGVMPTHDNVLGLLSLCLYALLLVVTGKYVVFVMRADNHGEGGMMALGALARGALRGRGWLTWLIIMLGLLGVALFFGDSVITPAISVLSAVEGLQLAEPGMKPWVLPIAVVIIIGLFMLQKRGSSLLGRLFGPMMALWLLAAAALGAAGIVRNPHVLAAANPAYAVLYMMHNGFRGFESLGAVVLVLTGAEALYADIGHFGTAPIRLAWFSLTLPALLLNYFGQGALLLQQPKASHASFYLLVPHALLYPMIALATCATVIASQAVVSGTFSMVRQGIQLGYLPRARVHHTSREMEGQIYVPAINAMLLVAVLAAVLLFRSSRHLGGAYGIAVSGTMLLTTVLLMVVARCNWRWNWAALIAFSLVFMLIDGAFFAANLLKVVNGGWFPLLIAVGAMLIMTTWRRGHQLMLQRLHSEGERISDLIAHIREAPPMRARGTAVFLTINDEWVPQALLKNLKHNQVLHERNVLLHVDDSGDASRVGEDARSEIHDLGEGFYSVTLRYGFSETMNVAEGLKALDFEPGLDPDLLTYFLGRDEPVASGKQRMSRWRKALFIYMARNAMPAISYYGMSARQLIEIGTKIDL</sequence>
<feature type="transmembrane region" description="Helical" evidence="12">
    <location>
        <begin position="251"/>
        <end position="271"/>
    </location>
</feature>
<evidence type="ECO:0000259" key="14">
    <source>
        <dbReference type="Pfam" id="PF22776"/>
    </source>
</evidence>
<evidence type="ECO:0000259" key="13">
    <source>
        <dbReference type="Pfam" id="PF02705"/>
    </source>
</evidence>
<dbReference type="InterPro" id="IPR003855">
    <property type="entry name" value="K+_transporter"/>
</dbReference>
<dbReference type="InterPro" id="IPR053951">
    <property type="entry name" value="K_trans_N"/>
</dbReference>
<feature type="transmembrane region" description="Helical" evidence="12">
    <location>
        <begin position="103"/>
        <end position="125"/>
    </location>
</feature>
<comment type="similarity">
    <text evidence="2 12">Belongs to the HAK/KUP transporter (TC 2.A.72) family.</text>
</comment>
<dbReference type="InterPro" id="IPR053952">
    <property type="entry name" value="K_trans_C"/>
</dbReference>
<comment type="caution">
    <text evidence="15">The sequence shown here is derived from an EMBL/GenBank/DDBJ whole genome shotgun (WGS) entry which is preliminary data.</text>
</comment>
<keyword evidence="10 12" id="KW-0406">Ion transport</keyword>
<feature type="transmembrane region" description="Helical" evidence="12">
    <location>
        <begin position="429"/>
        <end position="446"/>
    </location>
</feature>
<dbReference type="Pfam" id="PF02705">
    <property type="entry name" value="K_trans"/>
    <property type="match status" value="1"/>
</dbReference>
<dbReference type="PANTHER" id="PTHR30540:SF79">
    <property type="entry name" value="LOW AFFINITY POTASSIUM TRANSPORT SYSTEM PROTEIN KUP"/>
    <property type="match status" value="1"/>
</dbReference>
<comment type="function">
    <text evidence="12">Transport of potassium into the cell. Likely operates as a K(+):H(+) symporter.</text>
</comment>
<keyword evidence="3 12" id="KW-0813">Transport</keyword>
<evidence type="ECO:0000256" key="5">
    <source>
        <dbReference type="ARBA" id="ARBA00022538"/>
    </source>
</evidence>
<feature type="transmembrane region" description="Helical" evidence="12">
    <location>
        <begin position="343"/>
        <end position="363"/>
    </location>
</feature>
<evidence type="ECO:0000256" key="10">
    <source>
        <dbReference type="ARBA" id="ARBA00023065"/>
    </source>
</evidence>
<keyword evidence="5 12" id="KW-0633">Potassium transport</keyword>
<evidence type="ECO:0000256" key="6">
    <source>
        <dbReference type="ARBA" id="ARBA00022692"/>
    </source>
</evidence>
<evidence type="ECO:0000256" key="8">
    <source>
        <dbReference type="ARBA" id="ARBA00022958"/>
    </source>
</evidence>
<feature type="domain" description="K+ potassium transporter integral membrane" evidence="13">
    <location>
        <begin position="17"/>
        <end position="468"/>
    </location>
</feature>
<evidence type="ECO:0000256" key="11">
    <source>
        <dbReference type="ARBA" id="ARBA00023136"/>
    </source>
</evidence>
<evidence type="ECO:0000256" key="4">
    <source>
        <dbReference type="ARBA" id="ARBA00022475"/>
    </source>
</evidence>
<organism evidence="15 16">
    <name type="scientific">Dyella jejuensis</name>
    <dbReference type="NCBI Taxonomy" id="1432009"/>
    <lineage>
        <taxon>Bacteria</taxon>
        <taxon>Pseudomonadati</taxon>
        <taxon>Pseudomonadota</taxon>
        <taxon>Gammaproteobacteria</taxon>
        <taxon>Lysobacterales</taxon>
        <taxon>Rhodanobacteraceae</taxon>
        <taxon>Dyella</taxon>
    </lineage>
</organism>
<feature type="transmembrane region" description="Helical" evidence="12">
    <location>
        <begin position="145"/>
        <end position="163"/>
    </location>
</feature>
<evidence type="ECO:0000256" key="3">
    <source>
        <dbReference type="ARBA" id="ARBA00022448"/>
    </source>
</evidence>
<feature type="domain" description="K+ potassium transporter C-terminal" evidence="14">
    <location>
        <begin position="481"/>
        <end position="627"/>
    </location>
</feature>
<feature type="transmembrane region" description="Helical" evidence="12">
    <location>
        <begin position="398"/>
        <end position="423"/>
    </location>
</feature>
<dbReference type="InterPro" id="IPR023051">
    <property type="entry name" value="Kup"/>
</dbReference>
<dbReference type="Proteomes" id="UP001620461">
    <property type="component" value="Unassembled WGS sequence"/>
</dbReference>
<evidence type="ECO:0000256" key="1">
    <source>
        <dbReference type="ARBA" id="ARBA00004141"/>
    </source>
</evidence>
<feature type="transmembrane region" description="Helical" evidence="12">
    <location>
        <begin position="56"/>
        <end position="77"/>
    </location>
</feature>
<keyword evidence="9 12" id="KW-1133">Transmembrane helix</keyword>
<evidence type="ECO:0000256" key="12">
    <source>
        <dbReference type="HAMAP-Rule" id="MF_01522"/>
    </source>
</evidence>
<dbReference type="PANTHER" id="PTHR30540">
    <property type="entry name" value="OSMOTIC STRESS POTASSIUM TRANSPORTER"/>
    <property type="match status" value="1"/>
</dbReference>
<evidence type="ECO:0000313" key="16">
    <source>
        <dbReference type="Proteomes" id="UP001620461"/>
    </source>
</evidence>
<dbReference type="Pfam" id="PF22776">
    <property type="entry name" value="K_trans_C"/>
    <property type="match status" value="1"/>
</dbReference>
<gene>
    <name evidence="12" type="primary">kup</name>
    <name evidence="15" type="ORF">ISP15_16045</name>
</gene>
<feature type="transmembrane region" description="Helical" evidence="12">
    <location>
        <begin position="369"/>
        <end position="391"/>
    </location>
</feature>
<protein>
    <recommendedName>
        <fullName evidence="12">Probable potassium transport system protein Kup</fullName>
    </recommendedName>
</protein>
<evidence type="ECO:0000256" key="7">
    <source>
        <dbReference type="ARBA" id="ARBA00022847"/>
    </source>
</evidence>
<feature type="transmembrane region" description="Helical" evidence="12">
    <location>
        <begin position="291"/>
        <end position="311"/>
    </location>
</feature>
<proteinExistence type="inferred from homology"/>
<keyword evidence="11 12" id="KW-0472">Membrane</keyword>
<dbReference type="HAMAP" id="MF_01522">
    <property type="entry name" value="Kup"/>
    <property type="match status" value="1"/>
</dbReference>
<dbReference type="EMBL" id="JADIKJ010000018">
    <property type="protein sequence ID" value="MFK2901851.1"/>
    <property type="molecule type" value="Genomic_DNA"/>
</dbReference>
<keyword evidence="7 12" id="KW-0769">Symport</keyword>
<accession>A0ABW8JNU6</accession>
<reference evidence="15 16" key="1">
    <citation type="submission" date="2020-10" db="EMBL/GenBank/DDBJ databases">
        <title>Phylogeny of dyella-like bacteria.</title>
        <authorList>
            <person name="Fu J."/>
        </authorList>
    </citation>
    <scope>NUCLEOTIDE SEQUENCE [LARGE SCALE GENOMIC DNA]</scope>
    <source>
        <strain evidence="15 16">JP1</strain>
    </source>
</reference>
<evidence type="ECO:0000256" key="9">
    <source>
        <dbReference type="ARBA" id="ARBA00022989"/>
    </source>
</evidence>
<evidence type="ECO:0000256" key="2">
    <source>
        <dbReference type="ARBA" id="ARBA00007019"/>
    </source>
</evidence>
<comment type="catalytic activity">
    <reaction evidence="12">
        <text>K(+)(in) + H(+)(in) = K(+)(out) + H(+)(out)</text>
        <dbReference type="Rhea" id="RHEA:28490"/>
        <dbReference type="ChEBI" id="CHEBI:15378"/>
        <dbReference type="ChEBI" id="CHEBI:29103"/>
    </reaction>
</comment>